<feature type="region of interest" description="Disordered" evidence="3">
    <location>
        <begin position="780"/>
        <end position="803"/>
    </location>
</feature>
<dbReference type="SUPFAM" id="SSF46894">
    <property type="entry name" value="C-terminal effector domain of the bipartite response regulators"/>
    <property type="match status" value="1"/>
</dbReference>
<dbReference type="PANTHER" id="PTHR16305">
    <property type="entry name" value="TESTICULAR SOLUBLE ADENYLYL CYCLASE"/>
    <property type="match status" value="1"/>
</dbReference>
<organism evidence="5 6">
    <name type="scientific">Cryptosporangium minutisporangium</name>
    <dbReference type="NCBI Taxonomy" id="113569"/>
    <lineage>
        <taxon>Bacteria</taxon>
        <taxon>Bacillati</taxon>
        <taxon>Actinomycetota</taxon>
        <taxon>Actinomycetes</taxon>
        <taxon>Cryptosporangiales</taxon>
        <taxon>Cryptosporangiaceae</taxon>
        <taxon>Cryptosporangium</taxon>
    </lineage>
</organism>
<dbReference type="Pfam" id="PF13191">
    <property type="entry name" value="AAA_16"/>
    <property type="match status" value="1"/>
</dbReference>
<dbReference type="InterPro" id="IPR041664">
    <property type="entry name" value="AAA_16"/>
</dbReference>
<dbReference type="Proteomes" id="UP001501676">
    <property type="component" value="Unassembled WGS sequence"/>
</dbReference>
<dbReference type="PANTHER" id="PTHR16305:SF35">
    <property type="entry name" value="TRANSCRIPTIONAL ACTIVATOR DOMAIN"/>
    <property type="match status" value="1"/>
</dbReference>
<dbReference type="CDD" id="cd06170">
    <property type="entry name" value="LuxR_C_like"/>
    <property type="match status" value="1"/>
</dbReference>
<dbReference type="SUPFAM" id="SSF52540">
    <property type="entry name" value="P-loop containing nucleoside triphosphate hydrolases"/>
    <property type="match status" value="1"/>
</dbReference>
<proteinExistence type="predicted"/>
<dbReference type="InterPro" id="IPR027417">
    <property type="entry name" value="P-loop_NTPase"/>
</dbReference>
<gene>
    <name evidence="5" type="ORF">GCM10020369_36710</name>
</gene>
<evidence type="ECO:0000256" key="3">
    <source>
        <dbReference type="SAM" id="MobiDB-lite"/>
    </source>
</evidence>
<sequence length="862" mass="91515">MTLLLGRESELGMLRRLRASPERYGSTLVVAGPPGIGRTALLTEIARADDAQVLSARGRRAESDLPFAVLADLVQPLRTQIDALPPTQRSALEQALALANGAGALNPYAVGTATHTLFDAAGARRSLLVLVDDVERADEASIRTLMFALRRLPAGRATVVWAGRDVARLDAERAGWARTVLRPLRRVEARRVLAHRGFDVADRVLDALFDAGGGNPAALLAAVATLGPAQRSGHESLPPVLPVGERLAAAWTERLAPLDAAARTALTLVAACRRPLVEVLDAALAEAGLDLADLDVAEWAGLLRVAPDARYELSDPVLRGVLLHAVPQATRRAAYRALAAVSSGPERAWYRDREAGPGSPAAEQFVRTIVRALNSGDAWLAARWAEQTVPRTRTDPRLRADLELSLGRAYGCLGLLERAQATLVEAADTVRPVDPQRADALLVEALLPATLNGDVNGALRITGQLTRPAEGLLRLHSTHPTTLTCDVFAVDDLLLGPPVCPEPATRLVLARSCVYAERFGDARTVLDRPGEPTPVTLPALLLTRAELDRWNGRWASARAAAVQAGRAAEDLGQRHVVGAASAFLAYVEAACGREERLAAHVENAQAAFADADAGLADVVLSAALGLDALARGDAGTAASHLDAAHDRALEGGITNPSVVPYAADRVEAHLRAGDRTAAEKALEWLAGVADVSGREWQSAAAARCTGMLAGTLAEAEEQFARAERHHRRTDTPYELARTLLAAGEALRRFRRPAAAREPLLAAERLFRTLSAVPWARRAATESAATGARASSSGGRESSERLTPQEIEVATAVARGATNAEAAGALYLSPKTVEAHLSHTYRKLGVRSRVDLALRLARDGCLE</sequence>
<dbReference type="InterPro" id="IPR000792">
    <property type="entry name" value="Tscrpt_reg_LuxR_C"/>
</dbReference>
<protein>
    <submittedName>
        <fullName evidence="5">LuxR family transcriptional regulator</fullName>
    </submittedName>
</protein>
<dbReference type="EMBL" id="BAAAYN010000023">
    <property type="protein sequence ID" value="GAA3388859.1"/>
    <property type="molecule type" value="Genomic_DNA"/>
</dbReference>
<dbReference type="InterPro" id="IPR016032">
    <property type="entry name" value="Sig_transdc_resp-reg_C-effctor"/>
</dbReference>
<evidence type="ECO:0000256" key="2">
    <source>
        <dbReference type="ARBA" id="ARBA00022840"/>
    </source>
</evidence>
<accession>A0ABP6T0F7</accession>
<comment type="caution">
    <text evidence="5">The sequence shown here is derived from an EMBL/GenBank/DDBJ whole genome shotgun (WGS) entry which is preliminary data.</text>
</comment>
<dbReference type="PROSITE" id="PS50043">
    <property type="entry name" value="HTH_LUXR_2"/>
    <property type="match status" value="1"/>
</dbReference>
<feature type="compositionally biased region" description="Low complexity" evidence="3">
    <location>
        <begin position="780"/>
        <end position="795"/>
    </location>
</feature>
<dbReference type="SMART" id="SM00421">
    <property type="entry name" value="HTH_LUXR"/>
    <property type="match status" value="1"/>
</dbReference>
<evidence type="ECO:0000256" key="1">
    <source>
        <dbReference type="ARBA" id="ARBA00022741"/>
    </source>
</evidence>
<evidence type="ECO:0000259" key="4">
    <source>
        <dbReference type="PROSITE" id="PS50043"/>
    </source>
</evidence>
<dbReference type="Pfam" id="PF00196">
    <property type="entry name" value="GerE"/>
    <property type="match status" value="1"/>
</dbReference>
<dbReference type="Gene3D" id="1.10.10.10">
    <property type="entry name" value="Winged helix-like DNA-binding domain superfamily/Winged helix DNA-binding domain"/>
    <property type="match status" value="1"/>
</dbReference>
<reference evidence="6" key="1">
    <citation type="journal article" date="2019" name="Int. J. Syst. Evol. Microbiol.">
        <title>The Global Catalogue of Microorganisms (GCM) 10K type strain sequencing project: providing services to taxonomists for standard genome sequencing and annotation.</title>
        <authorList>
            <consortium name="The Broad Institute Genomics Platform"/>
            <consortium name="The Broad Institute Genome Sequencing Center for Infectious Disease"/>
            <person name="Wu L."/>
            <person name="Ma J."/>
        </authorList>
    </citation>
    <scope>NUCLEOTIDE SEQUENCE [LARGE SCALE GENOMIC DNA]</scope>
    <source>
        <strain evidence="6">JCM 9458</strain>
    </source>
</reference>
<keyword evidence="1" id="KW-0547">Nucleotide-binding</keyword>
<dbReference type="InterPro" id="IPR036388">
    <property type="entry name" value="WH-like_DNA-bd_sf"/>
</dbReference>
<name>A0ABP6T0F7_9ACTN</name>
<feature type="domain" description="HTH luxR-type" evidence="4">
    <location>
        <begin position="794"/>
        <end position="859"/>
    </location>
</feature>
<evidence type="ECO:0000313" key="6">
    <source>
        <dbReference type="Proteomes" id="UP001501676"/>
    </source>
</evidence>
<dbReference type="RefSeq" id="WP_345729347.1">
    <property type="nucleotide sequence ID" value="NZ_BAAAYN010000023.1"/>
</dbReference>
<keyword evidence="6" id="KW-1185">Reference proteome</keyword>
<dbReference type="PRINTS" id="PR00038">
    <property type="entry name" value="HTHLUXR"/>
</dbReference>
<evidence type="ECO:0000313" key="5">
    <source>
        <dbReference type="EMBL" id="GAA3388859.1"/>
    </source>
</evidence>
<keyword evidence="2" id="KW-0067">ATP-binding</keyword>